<keyword evidence="2" id="KW-1185">Reference proteome</keyword>
<gene>
    <name evidence="1" type="ORF">AZI86_01175</name>
</gene>
<sequence>MKLIWILLFILPLQVFAEGPPSGRFEFIAFKDSLVAFELREMKYIGDEGKVTLYQLDAKTWNLSVIDQKTYDKNFGSAKKHMAISMDHVFGSPEKTITLTSGDVLKIKYENCKTIEWSTTCKKQILTFNKETFTLTPPCKQDECNILVAAKWGQQLWLGQAVLGELQWYGKGFRVEDLNTKKSVFNSDKIMKDRTLIHILALNPKEDQMWAFSDQGIYVFDKSFKEIHHCPLVTPMDASGSFKFRCGDKN</sequence>
<reference evidence="1 2" key="1">
    <citation type="submission" date="2016-03" db="EMBL/GenBank/DDBJ databases">
        <authorList>
            <person name="Ploux O."/>
        </authorList>
    </citation>
    <scope>NUCLEOTIDE SEQUENCE [LARGE SCALE GENOMIC DNA]</scope>
    <source>
        <strain evidence="1 2">R0</strain>
    </source>
</reference>
<proteinExistence type="predicted"/>
<organism evidence="1 2">
    <name type="scientific">Bdellovibrio bacteriovorus</name>
    <dbReference type="NCBI Taxonomy" id="959"/>
    <lineage>
        <taxon>Bacteria</taxon>
        <taxon>Pseudomonadati</taxon>
        <taxon>Bdellovibrionota</taxon>
        <taxon>Bdellovibrionia</taxon>
        <taxon>Bdellovibrionales</taxon>
        <taxon>Pseudobdellovibrionaceae</taxon>
        <taxon>Bdellovibrio</taxon>
    </lineage>
</organism>
<dbReference type="RefSeq" id="WP_061833261.1">
    <property type="nucleotide sequence ID" value="NZ_LUKE01000001.1"/>
</dbReference>
<dbReference type="AlphaFoldDB" id="A0A150WN33"/>
<accession>A0A150WN33</accession>
<name>A0A150WN33_BDEBC</name>
<evidence type="ECO:0000313" key="1">
    <source>
        <dbReference type="EMBL" id="KYG65717.1"/>
    </source>
</evidence>
<dbReference type="Proteomes" id="UP000075320">
    <property type="component" value="Unassembled WGS sequence"/>
</dbReference>
<protein>
    <submittedName>
        <fullName evidence="1">Uncharacterized protein</fullName>
    </submittedName>
</protein>
<evidence type="ECO:0000313" key="2">
    <source>
        <dbReference type="Proteomes" id="UP000075320"/>
    </source>
</evidence>
<comment type="caution">
    <text evidence="1">The sequence shown here is derived from an EMBL/GenBank/DDBJ whole genome shotgun (WGS) entry which is preliminary data.</text>
</comment>
<dbReference type="EMBL" id="LUKE01000001">
    <property type="protein sequence ID" value="KYG65717.1"/>
    <property type="molecule type" value="Genomic_DNA"/>
</dbReference>